<evidence type="ECO:0000259" key="1">
    <source>
        <dbReference type="Pfam" id="PF07157"/>
    </source>
</evidence>
<proteinExistence type="predicted"/>
<sequence length="425" mass="44164">MSGTIASLLASLQSASWRGIDFHVPTARDGAGRRVLPFLFPGLDQRAHQDLGAMDGPVTVQGLIVGSDYVERAMLLREAFREAGPGTLVHPWYGEQTLILVDQPEIEFDQRRLRVAYFTATFDHWRELPSPATDTLGSLRLAVASVRARIRTLLARVLAPVRLAYGVVSGIAAFGGWLRGDLSLLVGGLTNGGALLGVLEPALDALTALGSAAGDSAYAAIVADALDAPFIAISGTAEPAPKPAIAAGGDIATDSSIMLDPVQVATALVVVAGWTAPSSIVVPAAVQLAAQADALGGAVEAAAQIPFASQQDARAWHAALDTTIADRMAAAVASAGDAPAEIAAVYQALADLRVAVARDMSVEIGRLPAVRSITVPGDCTLWQVANHLAGDQVALIQPIFADLMTRNRIRRAGAVRAGTVLEYLA</sequence>
<protein>
    <submittedName>
        <fullName evidence="2">DNA circularization N-terminal domain-containing protein</fullName>
    </submittedName>
</protein>
<feature type="domain" description="DNA circulation N-terminal" evidence="1">
    <location>
        <begin position="12"/>
        <end position="97"/>
    </location>
</feature>
<keyword evidence="3" id="KW-1185">Reference proteome</keyword>
<organism evidence="2 3">
    <name type="scientific">Roseomonas alba</name>
    <dbReference type="NCBI Taxonomy" id="2846776"/>
    <lineage>
        <taxon>Bacteria</taxon>
        <taxon>Pseudomonadati</taxon>
        <taxon>Pseudomonadota</taxon>
        <taxon>Alphaproteobacteria</taxon>
        <taxon>Acetobacterales</taxon>
        <taxon>Roseomonadaceae</taxon>
        <taxon>Roseomonas</taxon>
    </lineage>
</organism>
<evidence type="ECO:0000313" key="2">
    <source>
        <dbReference type="EMBL" id="MBW6402029.1"/>
    </source>
</evidence>
<name>A0ABS7AI89_9PROT</name>
<reference evidence="2 3" key="1">
    <citation type="submission" date="2021-07" db="EMBL/GenBank/DDBJ databases">
        <authorList>
            <person name="So Y."/>
        </authorList>
    </citation>
    <scope>NUCLEOTIDE SEQUENCE [LARGE SCALE GENOMIC DNA]</scope>
    <source>
        <strain evidence="2 3">HJA6</strain>
    </source>
</reference>
<evidence type="ECO:0000313" key="3">
    <source>
        <dbReference type="Proteomes" id="UP001196565"/>
    </source>
</evidence>
<dbReference type="InterPro" id="IPR009826">
    <property type="entry name" value="DNA_circ_N"/>
</dbReference>
<dbReference type="Proteomes" id="UP001196565">
    <property type="component" value="Unassembled WGS sequence"/>
</dbReference>
<dbReference type="Pfam" id="PF07157">
    <property type="entry name" value="DNA_circ_N"/>
    <property type="match status" value="1"/>
</dbReference>
<dbReference type="RefSeq" id="WP_219766895.1">
    <property type="nucleotide sequence ID" value="NZ_JAHYBZ010000020.1"/>
</dbReference>
<gene>
    <name evidence="2" type="ORF">KPL78_29555</name>
</gene>
<dbReference type="EMBL" id="JAHYBZ010000020">
    <property type="protein sequence ID" value="MBW6402029.1"/>
    <property type="molecule type" value="Genomic_DNA"/>
</dbReference>
<comment type="caution">
    <text evidence="2">The sequence shown here is derived from an EMBL/GenBank/DDBJ whole genome shotgun (WGS) entry which is preliminary data.</text>
</comment>
<accession>A0ABS7AI89</accession>